<reference evidence="1" key="1">
    <citation type="submission" date="2019-03" db="EMBL/GenBank/DDBJ databases">
        <authorList>
            <person name="Hao L."/>
        </authorList>
    </citation>
    <scope>NUCLEOTIDE SEQUENCE</scope>
</reference>
<proteinExistence type="inferred from homology"/>
<organism evidence="1">
    <name type="scientific">anaerobic digester metagenome</name>
    <dbReference type="NCBI Taxonomy" id="1263854"/>
    <lineage>
        <taxon>unclassified sequences</taxon>
        <taxon>metagenomes</taxon>
        <taxon>ecological metagenomes</taxon>
    </lineage>
</organism>
<dbReference type="EMBL" id="CAADRM010000168">
    <property type="protein sequence ID" value="VFU19221.1"/>
    <property type="molecule type" value="Genomic_DNA"/>
</dbReference>
<evidence type="ECO:0000313" key="1">
    <source>
        <dbReference type="EMBL" id="VFU19221.1"/>
    </source>
</evidence>
<dbReference type="PANTHER" id="PTHR34039:SF1">
    <property type="entry name" value="UPF0102 PROTEIN YRAN"/>
    <property type="match status" value="1"/>
</dbReference>
<name>A0A485M6I7_9ZZZZ</name>
<dbReference type="Pfam" id="PF02021">
    <property type="entry name" value="UPF0102"/>
    <property type="match status" value="1"/>
</dbReference>
<dbReference type="CDD" id="cd20736">
    <property type="entry name" value="PoNe_Nuclease"/>
    <property type="match status" value="1"/>
</dbReference>
<accession>A0A485M6I7</accession>
<dbReference type="NCBIfam" id="NF009150">
    <property type="entry name" value="PRK12497.1-3"/>
    <property type="match status" value="1"/>
</dbReference>
<dbReference type="AlphaFoldDB" id="A0A485M6I7"/>
<dbReference type="Gene3D" id="3.40.1350.10">
    <property type="match status" value="1"/>
</dbReference>
<sequence length="125" mass="14347">MVSPPSTRKKGSEGEAIARKYLEGKGYRILDLNFQTRMGEIDIIALDRDIVVFIEVKTSRGRTFGDPLAWVPAWKQRRIIQVSRIYLLKKRLHDTQARYDVVAVDPARSVCHVEDAFRPAGEFLM</sequence>
<dbReference type="GO" id="GO:0003676">
    <property type="term" value="F:nucleic acid binding"/>
    <property type="evidence" value="ECO:0007669"/>
    <property type="project" value="InterPro"/>
</dbReference>
<dbReference type="InterPro" id="IPR003509">
    <property type="entry name" value="UPF0102_YraN-like"/>
</dbReference>
<dbReference type="InterPro" id="IPR011856">
    <property type="entry name" value="tRNA_endonuc-like_dom_sf"/>
</dbReference>
<dbReference type="NCBIfam" id="TIGR00252">
    <property type="entry name" value="YraN family protein"/>
    <property type="match status" value="1"/>
</dbReference>
<dbReference type="InterPro" id="IPR011335">
    <property type="entry name" value="Restrct_endonuc-II-like"/>
</dbReference>
<dbReference type="PANTHER" id="PTHR34039">
    <property type="entry name" value="UPF0102 PROTEIN YRAN"/>
    <property type="match status" value="1"/>
</dbReference>
<protein>
    <submittedName>
        <fullName evidence="1">Uncharacterized protein</fullName>
    </submittedName>
</protein>
<dbReference type="HAMAP" id="MF_00048">
    <property type="entry name" value="UPF0102"/>
    <property type="match status" value="1"/>
</dbReference>
<gene>
    <name evidence="1" type="ORF">SCFA_990030</name>
</gene>
<dbReference type="SUPFAM" id="SSF52980">
    <property type="entry name" value="Restriction endonuclease-like"/>
    <property type="match status" value="1"/>
</dbReference>